<dbReference type="Pfam" id="PF01551">
    <property type="entry name" value="Peptidase_M23"/>
    <property type="match status" value="1"/>
</dbReference>
<feature type="coiled-coil region" evidence="1">
    <location>
        <begin position="73"/>
        <end position="124"/>
    </location>
</feature>
<dbReference type="PANTHER" id="PTHR21666">
    <property type="entry name" value="PEPTIDASE-RELATED"/>
    <property type="match status" value="1"/>
</dbReference>
<dbReference type="InterPro" id="IPR050570">
    <property type="entry name" value="Cell_wall_metabolism_enzyme"/>
</dbReference>
<accession>A0A1Q8SS76</accession>
<feature type="domain" description="M23ase beta-sheet core" evidence="2">
    <location>
        <begin position="291"/>
        <end position="384"/>
    </location>
</feature>
<organism evidence="3 4">
    <name type="scientific">Salinicola socius</name>
    <dbReference type="NCBI Taxonomy" id="404433"/>
    <lineage>
        <taxon>Bacteria</taxon>
        <taxon>Pseudomonadati</taxon>
        <taxon>Pseudomonadota</taxon>
        <taxon>Gammaproteobacteria</taxon>
        <taxon>Oceanospirillales</taxon>
        <taxon>Halomonadaceae</taxon>
        <taxon>Salinicola</taxon>
    </lineage>
</organism>
<comment type="caution">
    <text evidence="3">The sequence shown here is derived from an EMBL/GenBank/DDBJ whole genome shotgun (WGS) entry which is preliminary data.</text>
</comment>
<dbReference type="InterPro" id="IPR016047">
    <property type="entry name" value="M23ase_b-sheet_dom"/>
</dbReference>
<keyword evidence="4" id="KW-1185">Reference proteome</keyword>
<dbReference type="GO" id="GO:0004222">
    <property type="term" value="F:metalloendopeptidase activity"/>
    <property type="evidence" value="ECO:0007669"/>
    <property type="project" value="TreeGrafter"/>
</dbReference>
<reference evidence="3 4" key="1">
    <citation type="submission" date="2016-12" db="EMBL/GenBank/DDBJ databases">
        <title>Draft genome sequences of strains Salinicola socius SMB35, Salinicola sp. MH3R3-1 and Chromohalobacter sp. SMB17 from the Verkhnekamsk potash mining region of Russia.</title>
        <authorList>
            <person name="Mavrodi D.V."/>
            <person name="Olsson B.E."/>
            <person name="Korsakova E.S."/>
            <person name="Pyankova A."/>
            <person name="Mavrodi O.V."/>
            <person name="Plotnikova E.G."/>
        </authorList>
    </citation>
    <scope>NUCLEOTIDE SEQUENCE [LARGE SCALE GENOMIC DNA]</scope>
    <source>
        <strain evidence="3 4">SMB35</strain>
    </source>
</reference>
<dbReference type="Gene3D" id="2.70.70.10">
    <property type="entry name" value="Glucose Permease (Domain IIA)"/>
    <property type="match status" value="1"/>
</dbReference>
<dbReference type="OrthoDB" id="9784703at2"/>
<proteinExistence type="predicted"/>
<sequence length="391" mass="43008">MHRQGRRRPRCRLGSGGYSLLLAGSLVLAGPALGQANPQEARARLDSLATDIQALQGKLGNTQAARGDAQEALEQVETAIGQTHKRLDSLQAERGRLDGEVDKLQQQRQTLAAERERQREALARQFDALYRLGTTPQLKLLLNQDDPAEVDRLQHYLNALSSARRERLEALRALNRELDDNLAAIDQRRSRLDEVQADLEQQRQKLAASLKDRQALVAKLDGRYDSEQARLEDLNQDRAHVERLLSRMQKELANLKKPPPSTAISKTRGDLPWPVQGSMLSSYGSGDGVNRNGILIGAPAGTAIKAVHAGRVVFANWMRGFGNLLILDHGDGILTLYAHLQQIDVDPGQQVANGQTVGAVGNTGGQSRPALYFEVRQNGNPINPGNWIGKR</sequence>
<gene>
    <name evidence="3" type="ORF">BTW07_10400</name>
</gene>
<evidence type="ECO:0000256" key="1">
    <source>
        <dbReference type="SAM" id="Coils"/>
    </source>
</evidence>
<dbReference type="Gene3D" id="6.10.250.3150">
    <property type="match status" value="1"/>
</dbReference>
<feature type="coiled-coil region" evidence="1">
    <location>
        <begin position="168"/>
        <end position="251"/>
    </location>
</feature>
<dbReference type="PANTHER" id="PTHR21666:SF270">
    <property type="entry name" value="MUREIN HYDROLASE ACTIVATOR ENVC"/>
    <property type="match status" value="1"/>
</dbReference>
<name>A0A1Q8SS76_9GAMM</name>
<dbReference type="InterPro" id="IPR011055">
    <property type="entry name" value="Dup_hybrid_motif"/>
</dbReference>
<dbReference type="CDD" id="cd12797">
    <property type="entry name" value="M23_peptidase"/>
    <property type="match status" value="1"/>
</dbReference>
<evidence type="ECO:0000259" key="2">
    <source>
        <dbReference type="Pfam" id="PF01551"/>
    </source>
</evidence>
<dbReference type="SUPFAM" id="SSF51261">
    <property type="entry name" value="Duplicated hybrid motif"/>
    <property type="match status" value="1"/>
</dbReference>
<dbReference type="AlphaFoldDB" id="A0A1Q8SS76"/>
<keyword evidence="1" id="KW-0175">Coiled coil</keyword>
<dbReference type="FunFam" id="2.70.70.10:FF:000003">
    <property type="entry name" value="Murein hydrolase activator EnvC"/>
    <property type="match status" value="1"/>
</dbReference>
<dbReference type="Proteomes" id="UP000186878">
    <property type="component" value="Unassembled WGS sequence"/>
</dbReference>
<evidence type="ECO:0000313" key="3">
    <source>
        <dbReference type="EMBL" id="OLO04283.1"/>
    </source>
</evidence>
<dbReference type="STRING" id="404433.BTW07_10400"/>
<evidence type="ECO:0000313" key="4">
    <source>
        <dbReference type="Proteomes" id="UP000186878"/>
    </source>
</evidence>
<dbReference type="EMBL" id="MSDO01000012">
    <property type="protein sequence ID" value="OLO04283.1"/>
    <property type="molecule type" value="Genomic_DNA"/>
</dbReference>
<protein>
    <submittedName>
        <fullName evidence="3">Peptidase M23</fullName>
    </submittedName>
</protein>